<sequence length="45" mass="5696">MYYYTQYILLTGDNMEIFERLKYIRKTLNLTQKIYKRNQFKLLLL</sequence>
<evidence type="ECO:0000313" key="1">
    <source>
        <dbReference type="EMBL" id="DAF43557.1"/>
    </source>
</evidence>
<dbReference type="EMBL" id="BK032509">
    <property type="protein sequence ID" value="DAF43557.1"/>
    <property type="molecule type" value="Genomic_DNA"/>
</dbReference>
<organism evidence="1">
    <name type="scientific">Siphoviridae sp. ctWdm1</name>
    <dbReference type="NCBI Taxonomy" id="2827883"/>
    <lineage>
        <taxon>Viruses</taxon>
        <taxon>Duplodnaviria</taxon>
        <taxon>Heunggongvirae</taxon>
        <taxon>Uroviricota</taxon>
        <taxon>Caudoviricetes</taxon>
    </lineage>
</organism>
<accession>A0A8S5RXV1</accession>
<reference evidence="1" key="1">
    <citation type="journal article" date="2021" name="Proc. Natl. Acad. Sci. U.S.A.">
        <title>A Catalog of Tens of Thousands of Viruses from Human Metagenomes Reveals Hidden Associations with Chronic Diseases.</title>
        <authorList>
            <person name="Tisza M.J."/>
            <person name="Buck C.B."/>
        </authorList>
    </citation>
    <scope>NUCLEOTIDE SEQUENCE</scope>
    <source>
        <strain evidence="1">CtWdm1</strain>
    </source>
</reference>
<name>A0A8S5RXV1_9CAUD</name>
<protein>
    <submittedName>
        <fullName evidence="1">Uncharacterized protein</fullName>
    </submittedName>
</protein>
<proteinExistence type="predicted"/>